<dbReference type="PANTHER" id="PTHR35562">
    <property type="entry name" value="DNA ENDONUCLEASE SMRA-RELATED"/>
    <property type="match status" value="1"/>
</dbReference>
<comment type="caution">
    <text evidence="3">The sequence shown here is derived from an EMBL/GenBank/DDBJ whole genome shotgun (WGS) entry which is preliminary data.</text>
</comment>
<proteinExistence type="predicted"/>
<dbReference type="InterPro" id="IPR002625">
    <property type="entry name" value="Smr_dom"/>
</dbReference>
<dbReference type="SMART" id="SM00463">
    <property type="entry name" value="SMR"/>
    <property type="match status" value="1"/>
</dbReference>
<dbReference type="PROSITE" id="PS50828">
    <property type="entry name" value="SMR"/>
    <property type="match status" value="1"/>
</dbReference>
<organism evidence="3 4">
    <name type="scientific">Actibacterium mucosum KCTC 23349</name>
    <dbReference type="NCBI Taxonomy" id="1454373"/>
    <lineage>
        <taxon>Bacteria</taxon>
        <taxon>Pseudomonadati</taxon>
        <taxon>Pseudomonadota</taxon>
        <taxon>Alphaproteobacteria</taxon>
        <taxon>Rhodobacterales</taxon>
        <taxon>Roseobacteraceae</taxon>
        <taxon>Actibacterium</taxon>
    </lineage>
</organism>
<name>A0A037ZNV6_9RHOB</name>
<evidence type="ECO:0000259" key="2">
    <source>
        <dbReference type="PROSITE" id="PS50828"/>
    </source>
</evidence>
<evidence type="ECO:0000256" key="1">
    <source>
        <dbReference type="SAM" id="MobiDB-lite"/>
    </source>
</evidence>
<dbReference type="Proteomes" id="UP000026249">
    <property type="component" value="Unassembled WGS sequence"/>
</dbReference>
<dbReference type="Pfam" id="PF01713">
    <property type="entry name" value="Smr"/>
    <property type="match status" value="1"/>
</dbReference>
<accession>A0A037ZNV6</accession>
<evidence type="ECO:0000313" key="4">
    <source>
        <dbReference type="Proteomes" id="UP000026249"/>
    </source>
</evidence>
<reference evidence="3 4" key="1">
    <citation type="submission" date="2014-03" db="EMBL/GenBank/DDBJ databases">
        <title>Draft Genome Sequence of Actibacterium mucosum KCTC 23349, a Marine Alphaproteobacterium with Complex Ionic Requirements Isolated from Mediterranean Seawater at Malvarrosa Beach, Valencia, Spain.</title>
        <authorList>
            <person name="Arahal D.R."/>
            <person name="Shao Z."/>
            <person name="Lai Q."/>
            <person name="Pujalte M.J."/>
        </authorList>
    </citation>
    <scope>NUCLEOTIDE SEQUENCE [LARGE SCALE GENOMIC DNA]</scope>
    <source>
        <strain evidence="3 4">KCTC 23349</strain>
    </source>
</reference>
<dbReference type="STRING" id="1454373.ACMU_01720"/>
<dbReference type="AlphaFoldDB" id="A0A037ZNV6"/>
<feature type="domain" description="Smr" evidence="2">
    <location>
        <begin position="108"/>
        <end position="198"/>
    </location>
</feature>
<dbReference type="RefSeq" id="WP_035255510.1">
    <property type="nucleotide sequence ID" value="NZ_JFKE01000001.1"/>
</dbReference>
<protein>
    <recommendedName>
        <fullName evidence="2">Smr domain-containing protein</fullName>
    </recommendedName>
</protein>
<dbReference type="Gene3D" id="3.30.1370.110">
    <property type="match status" value="1"/>
</dbReference>
<feature type="region of interest" description="Disordered" evidence="1">
    <location>
        <begin position="1"/>
        <end position="72"/>
    </location>
</feature>
<dbReference type="PANTHER" id="PTHR35562:SF2">
    <property type="entry name" value="DNA ENDONUCLEASE SMRA-RELATED"/>
    <property type="match status" value="1"/>
</dbReference>
<dbReference type="SUPFAM" id="SSF160443">
    <property type="entry name" value="SMR domain-like"/>
    <property type="match status" value="1"/>
</dbReference>
<keyword evidence="4" id="KW-1185">Reference proteome</keyword>
<sequence>MARRRRGQLSDEDKTLWKKVTDTATPLSKPGPVITTPKEKVPAPKPSQRMPKPAPVVLRPPATPAPKPSTAISRAPDIAEHLRSAPVKMDRNRYGKLTRGKLSPEARIDLHGMTLAQAHPALNGFILNAAAQGKRLVLVITGKGVAAEHPWPDFERRGVLRQQVPHWLHSAPLAAHVLQVTPAHVKHGGTGAYYVYLKRGR</sequence>
<dbReference type="OrthoDB" id="7165597at2"/>
<dbReference type="InterPro" id="IPR036063">
    <property type="entry name" value="Smr_dom_sf"/>
</dbReference>
<feature type="compositionally biased region" description="Basic and acidic residues" evidence="1">
    <location>
        <begin position="8"/>
        <end position="21"/>
    </location>
</feature>
<evidence type="ECO:0000313" key="3">
    <source>
        <dbReference type="EMBL" id="KAJ57238.1"/>
    </source>
</evidence>
<dbReference type="EMBL" id="JFKE01000001">
    <property type="protein sequence ID" value="KAJ57238.1"/>
    <property type="molecule type" value="Genomic_DNA"/>
</dbReference>
<gene>
    <name evidence="3" type="ORF">ACMU_01720</name>
</gene>